<dbReference type="InterPro" id="IPR036736">
    <property type="entry name" value="ACP-like_sf"/>
</dbReference>
<dbReference type="SUPFAM" id="SSF56801">
    <property type="entry name" value="Acetyl-CoA synthetase-like"/>
    <property type="match status" value="1"/>
</dbReference>
<evidence type="ECO:0000256" key="1">
    <source>
        <dbReference type="ARBA" id="ARBA00022450"/>
    </source>
</evidence>
<dbReference type="Pfam" id="PF00501">
    <property type="entry name" value="AMP-binding"/>
    <property type="match status" value="1"/>
</dbReference>
<dbReference type="SUPFAM" id="SSF47336">
    <property type="entry name" value="ACP-like"/>
    <property type="match status" value="1"/>
</dbReference>
<dbReference type="Pfam" id="PF07993">
    <property type="entry name" value="NAD_binding_4"/>
    <property type="match status" value="1"/>
</dbReference>
<dbReference type="Gene3D" id="3.40.50.12780">
    <property type="entry name" value="N-terminal domain of ligase-like"/>
    <property type="match status" value="1"/>
</dbReference>
<dbReference type="OrthoDB" id="429813at2759"/>
<evidence type="ECO:0000313" key="4">
    <source>
        <dbReference type="EMBL" id="KAJ5487865.1"/>
    </source>
</evidence>
<organism evidence="4 5">
    <name type="scientific">Penicillium desertorum</name>
    <dbReference type="NCBI Taxonomy" id="1303715"/>
    <lineage>
        <taxon>Eukaryota</taxon>
        <taxon>Fungi</taxon>
        <taxon>Dikarya</taxon>
        <taxon>Ascomycota</taxon>
        <taxon>Pezizomycotina</taxon>
        <taxon>Eurotiomycetes</taxon>
        <taxon>Eurotiomycetidae</taxon>
        <taxon>Eurotiales</taxon>
        <taxon>Aspergillaceae</taxon>
        <taxon>Penicillium</taxon>
    </lineage>
</organism>
<dbReference type="InterPro" id="IPR042099">
    <property type="entry name" value="ANL_N_sf"/>
</dbReference>
<protein>
    <recommendedName>
        <fullName evidence="3">Carrier domain-containing protein</fullName>
    </recommendedName>
</protein>
<comment type="caution">
    <text evidence="4">The sequence shown here is derived from an EMBL/GenBank/DDBJ whole genome shotgun (WGS) entry which is preliminary data.</text>
</comment>
<gene>
    <name evidence="4" type="ORF">N7530_002165</name>
</gene>
<dbReference type="PANTHER" id="PTHR43439:SF2">
    <property type="entry name" value="ENZYME, PUTATIVE (JCVI)-RELATED"/>
    <property type="match status" value="1"/>
</dbReference>
<dbReference type="PROSITE" id="PS50075">
    <property type="entry name" value="CARRIER"/>
    <property type="match status" value="1"/>
</dbReference>
<dbReference type="InterPro" id="IPR036291">
    <property type="entry name" value="NAD(P)-bd_dom_sf"/>
</dbReference>
<dbReference type="Pfam" id="PF23562">
    <property type="entry name" value="AMP-binding_C_3"/>
    <property type="match status" value="1"/>
</dbReference>
<dbReference type="InterPro" id="IPR051414">
    <property type="entry name" value="Adenylate-forming_Reductase"/>
</dbReference>
<dbReference type="EMBL" id="JAPWDO010000001">
    <property type="protein sequence ID" value="KAJ5487865.1"/>
    <property type="molecule type" value="Genomic_DNA"/>
</dbReference>
<reference evidence="4" key="1">
    <citation type="submission" date="2022-12" db="EMBL/GenBank/DDBJ databases">
        <authorList>
            <person name="Petersen C."/>
        </authorList>
    </citation>
    <scope>NUCLEOTIDE SEQUENCE</scope>
    <source>
        <strain evidence="4">IBT 17660</strain>
    </source>
</reference>
<dbReference type="InterPro" id="IPR013120">
    <property type="entry name" value="FAR_NAD-bd"/>
</dbReference>
<evidence type="ECO:0000256" key="2">
    <source>
        <dbReference type="ARBA" id="ARBA00022553"/>
    </source>
</evidence>
<dbReference type="PANTHER" id="PTHR43439">
    <property type="entry name" value="PHENYLACETATE-COENZYME A LIGASE"/>
    <property type="match status" value="1"/>
</dbReference>
<dbReference type="InterPro" id="IPR009081">
    <property type="entry name" value="PP-bd_ACP"/>
</dbReference>
<dbReference type="PROSITE" id="PS00455">
    <property type="entry name" value="AMP_BINDING"/>
    <property type="match status" value="1"/>
</dbReference>
<dbReference type="Gene3D" id="3.40.50.720">
    <property type="entry name" value="NAD(P)-binding Rossmann-like Domain"/>
    <property type="match status" value="1"/>
</dbReference>
<evidence type="ECO:0000259" key="3">
    <source>
        <dbReference type="PROSITE" id="PS50075"/>
    </source>
</evidence>
<dbReference type="Proteomes" id="UP001147760">
    <property type="component" value="Unassembled WGS sequence"/>
</dbReference>
<sequence>MESHRKRLLATTVDDRAGSNPNQRFAVIPQGSEISNGFQDLSIKGLARAVNFMCWWIEGTIGPAQSPETLAYMGSNDVRYFMFMLACQKTGYQALLPSTRNSDEAHVHILKATNCTKFFFSEERQTRSREIQRLVPALDIFEVPIMKKILGDENGLHHYSYTKSYADAENDTVCIIHSSGTTGMPKPVYLTNGFFMTFDSISHLAKPTGRQPSMFHDLDQTELVLATTPFFHLMGLAALVFSVWFEFPTLVGPDKPLSVDHMIELLRTARPAVALCAPSILEDLSYSDKALAYLKELKSVYFGGAPLSLETGERLRKSTQIISVIGSSEAGIIPALVPEDPANWGYFEWNGAYGLDMQDIGEGVFEMVIPRQENARDFKGIFHTYPDLNVYPTNDLYTPHPTNPRLWKFYGRKDDVIVLSNGEKFNPVGMETIIEGHPLVGKAVVVGQSRFQAGLLIQPSHGGPDMDAKVFVEEIWPTVQVANQGIAAHGRVMKNKICFAMKTKPFKTTPKGSVQRRAVLRDYEKEIDAMYAEDLEDDLEQCLPAMLDHEGVTKYIRQIITRVLEKPKIPDNQDIYSAGFDSLMTIHLSRVLQKGIQLRRPDVKAGAISAQTVYGNPTVDRLSRAVIAILDGKSQAGIPRAEKIQSLVEKYTSDLPAREVYPQNGLNLPSTVILTGSTGSLGTYLLHSLMSSGSITKVYCLNRSDAESRQKKSFEEKELYLDADDWKDKVEFLQASFGEPRFGLSETKYQELLDSVDTIIHNAWKVDFNHSVDSFEDTHIQGVRRFIDFSLSSRSNAHLHFISSIGTVGAWTAEMGAPIPEEPMEDIAVVLPQGYGESKHIAERICVEASKRSNVPTSVYRVGQIAGPTSARGQWKPQEWLPTIIATSKAMGKIPNRLGSTAVDWVPVDTLSNIIVEIVNTRHSWSPEARSAVFHLTNPERTPWSSLIPAIQSQYAVEPVAFSAWIAELESITNPSSADIASKPALKLLGFYRGLQDEGSALSVALDVRRAKEASATMRTLGPVSTSLMQNWLQQWQF</sequence>
<dbReference type="Pfam" id="PF00550">
    <property type="entry name" value="PP-binding"/>
    <property type="match status" value="1"/>
</dbReference>
<reference evidence="4" key="2">
    <citation type="journal article" date="2023" name="IMA Fungus">
        <title>Comparative genomic study of the Penicillium genus elucidates a diverse pangenome and 15 lateral gene transfer events.</title>
        <authorList>
            <person name="Petersen C."/>
            <person name="Sorensen T."/>
            <person name="Nielsen M.R."/>
            <person name="Sondergaard T.E."/>
            <person name="Sorensen J.L."/>
            <person name="Fitzpatrick D.A."/>
            <person name="Frisvad J.C."/>
            <person name="Nielsen K.L."/>
        </authorList>
    </citation>
    <scope>NUCLEOTIDE SEQUENCE</scope>
    <source>
        <strain evidence="4">IBT 17660</strain>
    </source>
</reference>
<keyword evidence="5" id="KW-1185">Reference proteome</keyword>
<dbReference type="AlphaFoldDB" id="A0A9W9XBK9"/>
<dbReference type="Gene3D" id="1.10.1200.10">
    <property type="entry name" value="ACP-like"/>
    <property type="match status" value="1"/>
</dbReference>
<feature type="domain" description="Carrier" evidence="3">
    <location>
        <begin position="547"/>
        <end position="630"/>
    </location>
</feature>
<dbReference type="GO" id="GO:0044550">
    <property type="term" value="P:secondary metabolite biosynthetic process"/>
    <property type="evidence" value="ECO:0007669"/>
    <property type="project" value="UniProtKB-ARBA"/>
</dbReference>
<keyword evidence="2" id="KW-0597">Phosphoprotein</keyword>
<dbReference type="InterPro" id="IPR020845">
    <property type="entry name" value="AMP-binding_CS"/>
</dbReference>
<dbReference type="SUPFAM" id="SSF51735">
    <property type="entry name" value="NAD(P)-binding Rossmann-fold domains"/>
    <property type="match status" value="1"/>
</dbReference>
<accession>A0A9W9XBK9</accession>
<dbReference type="InterPro" id="IPR000873">
    <property type="entry name" value="AMP-dep_synth/lig_dom"/>
</dbReference>
<evidence type="ECO:0000313" key="5">
    <source>
        <dbReference type="Proteomes" id="UP001147760"/>
    </source>
</evidence>
<keyword evidence="1" id="KW-0596">Phosphopantetheine</keyword>
<name>A0A9W9XBK9_9EURO</name>
<proteinExistence type="predicted"/>